<organism evidence="1 2">
    <name type="scientific">Bacteroides stercoris</name>
    <dbReference type="NCBI Taxonomy" id="46506"/>
    <lineage>
        <taxon>Bacteria</taxon>
        <taxon>Pseudomonadati</taxon>
        <taxon>Bacteroidota</taxon>
        <taxon>Bacteroidia</taxon>
        <taxon>Bacteroidales</taxon>
        <taxon>Bacteroidaceae</taxon>
        <taxon>Bacteroides</taxon>
    </lineage>
</organism>
<reference evidence="1 2" key="1">
    <citation type="submission" date="2018-08" db="EMBL/GenBank/DDBJ databases">
        <title>A genome reference for cultivated species of the human gut microbiota.</title>
        <authorList>
            <person name="Zou Y."/>
            <person name="Xue W."/>
            <person name="Luo G."/>
        </authorList>
    </citation>
    <scope>NUCLEOTIDE SEQUENCE [LARGE SCALE GENOMIC DNA]</scope>
    <source>
        <strain evidence="1 2">AM25-16</strain>
    </source>
</reference>
<dbReference type="EMBL" id="QRHJ01000160">
    <property type="protein sequence ID" value="RHF65111.1"/>
    <property type="molecule type" value="Genomic_DNA"/>
</dbReference>
<name>A0A414PE16_BACSE</name>
<dbReference type="GO" id="GO:0032259">
    <property type="term" value="P:methylation"/>
    <property type="evidence" value="ECO:0007669"/>
    <property type="project" value="UniProtKB-KW"/>
</dbReference>
<keyword evidence="1" id="KW-0489">Methyltransferase</keyword>
<proteinExistence type="predicted"/>
<protein>
    <submittedName>
        <fullName evidence="1">DNA methylase</fullName>
    </submittedName>
</protein>
<evidence type="ECO:0000313" key="1">
    <source>
        <dbReference type="EMBL" id="RHF65111.1"/>
    </source>
</evidence>
<feature type="non-terminal residue" evidence="1">
    <location>
        <position position="1"/>
    </location>
</feature>
<gene>
    <name evidence="1" type="ORF">DW668_19235</name>
</gene>
<dbReference type="SUPFAM" id="SSF52540">
    <property type="entry name" value="P-loop containing nucleoside triphosphate hydrolases"/>
    <property type="match status" value="1"/>
</dbReference>
<feature type="non-terminal residue" evidence="1">
    <location>
        <position position="301"/>
    </location>
</feature>
<comment type="caution">
    <text evidence="1">The sequence shown here is derived from an EMBL/GenBank/DDBJ whole genome shotgun (WGS) entry which is preliminary data.</text>
</comment>
<sequence length="301" mass="34272">DAPWRPSDLQQRDGRGIRKGNEVAKLYADNKVDVIIYAVEKSLDSYKFNLLYNKQLFITQLKQNNMGCRTIDEGGMDEKGGIPFSEYVAVLSGNTDLLDKARLEKRIAGMEGERKAFQRGKGESRIKLETFLANRASNDDIIARVRKDKAAIESRMQYDKEGNRLNPLKIDGVASDDPKVIAAKLHEIEDRERTHGQPKVIGSLYGFDIVVKTDTTVKDGLDFCENRFFVRGEGNFLYNYNNGRLAVDPKTACQNFINAFDSIPRLIEKYTRDNEAIEKELPVLEQVVGEVWKKEDELKQL</sequence>
<accession>A0A414PE16</accession>
<dbReference type="AlphaFoldDB" id="A0A414PE16"/>
<dbReference type="Proteomes" id="UP000283762">
    <property type="component" value="Unassembled WGS sequence"/>
</dbReference>
<keyword evidence="1" id="KW-0808">Transferase</keyword>
<dbReference type="InterPro" id="IPR027417">
    <property type="entry name" value="P-loop_NTPase"/>
</dbReference>
<dbReference type="GO" id="GO:0008168">
    <property type="term" value="F:methyltransferase activity"/>
    <property type="evidence" value="ECO:0007669"/>
    <property type="project" value="UniProtKB-KW"/>
</dbReference>
<evidence type="ECO:0000313" key="2">
    <source>
        <dbReference type="Proteomes" id="UP000283762"/>
    </source>
</evidence>